<proteinExistence type="predicted"/>
<feature type="region of interest" description="Disordered" evidence="1">
    <location>
        <begin position="43"/>
        <end position="64"/>
    </location>
</feature>
<keyword evidence="2" id="KW-0732">Signal</keyword>
<protein>
    <submittedName>
        <fullName evidence="3">Uncharacterized protein</fullName>
    </submittedName>
</protein>
<evidence type="ECO:0000313" key="4">
    <source>
        <dbReference type="Proteomes" id="UP000744980"/>
    </source>
</evidence>
<feature type="compositionally biased region" description="Polar residues" evidence="1">
    <location>
        <begin position="52"/>
        <end position="62"/>
    </location>
</feature>
<evidence type="ECO:0000256" key="2">
    <source>
        <dbReference type="SAM" id="SignalP"/>
    </source>
</evidence>
<keyword evidence="4" id="KW-1185">Reference proteome</keyword>
<dbReference type="AlphaFoldDB" id="A0AAW4FER4"/>
<feature type="chain" id="PRO_5043363528" evidence="2">
    <location>
        <begin position="21"/>
        <end position="169"/>
    </location>
</feature>
<feature type="signal peptide" evidence="2">
    <location>
        <begin position="1"/>
        <end position="20"/>
    </location>
</feature>
<reference evidence="3 4" key="1">
    <citation type="submission" date="2020-01" db="EMBL/GenBank/DDBJ databases">
        <title>Draft genome assembly of Ensifer adhaerens T173.</title>
        <authorList>
            <person name="Craig J.E."/>
            <person name="Stinchcombe J.R."/>
        </authorList>
    </citation>
    <scope>NUCLEOTIDE SEQUENCE [LARGE SCALE GENOMIC DNA]</scope>
    <source>
        <strain evidence="3 4">T173</strain>
    </source>
</reference>
<dbReference type="Proteomes" id="UP000744980">
    <property type="component" value="Unassembled WGS sequence"/>
</dbReference>
<sequence>MHKPLLLALLLAMAGANAHAEDASVVSPEVTFVTSTGYWEESGDRLSALDPNGTQAEATTKPKSAEGARRGYYKLIALRQQDGTAHIHLQQIEATPAGPEVVSSAELEEFSSLRAYVTDIRPETSTGVTAQPGMFATVYLKTDPAAREPESWTVLIDDLGDIKVERASN</sequence>
<evidence type="ECO:0000256" key="1">
    <source>
        <dbReference type="SAM" id="MobiDB-lite"/>
    </source>
</evidence>
<comment type="caution">
    <text evidence="3">The sequence shown here is derived from an EMBL/GenBank/DDBJ whole genome shotgun (WGS) entry which is preliminary data.</text>
</comment>
<accession>A0AAW4FER4</accession>
<dbReference type="EMBL" id="WXFA01000001">
    <property type="protein sequence ID" value="MBM3089531.1"/>
    <property type="molecule type" value="Genomic_DNA"/>
</dbReference>
<dbReference type="RefSeq" id="WP_025426645.1">
    <property type="nucleotide sequence ID" value="NZ_CP083370.1"/>
</dbReference>
<name>A0AAW4FER4_9HYPH</name>
<organism evidence="3 4">
    <name type="scientific">Ensifer canadensis</name>
    <dbReference type="NCBI Taxonomy" id="555315"/>
    <lineage>
        <taxon>Bacteria</taxon>
        <taxon>Pseudomonadati</taxon>
        <taxon>Pseudomonadota</taxon>
        <taxon>Alphaproteobacteria</taxon>
        <taxon>Hyphomicrobiales</taxon>
        <taxon>Rhizobiaceae</taxon>
        <taxon>Sinorhizobium/Ensifer group</taxon>
        <taxon>Ensifer</taxon>
    </lineage>
</organism>
<evidence type="ECO:0000313" key="3">
    <source>
        <dbReference type="EMBL" id="MBM3089531.1"/>
    </source>
</evidence>
<gene>
    <name evidence="3" type="ORF">GFB56_01700</name>
</gene>